<evidence type="ECO:0000256" key="2">
    <source>
        <dbReference type="ARBA" id="ARBA00023136"/>
    </source>
</evidence>
<dbReference type="Proteomes" id="UP000249324">
    <property type="component" value="Unassembled WGS sequence"/>
</dbReference>
<evidence type="ECO:0000256" key="3">
    <source>
        <dbReference type="SAM" id="MobiDB-lite"/>
    </source>
</evidence>
<evidence type="ECO:0000256" key="1">
    <source>
        <dbReference type="ARBA" id="ARBA00004370"/>
    </source>
</evidence>
<dbReference type="EMBL" id="QGUI02000052">
    <property type="protein sequence ID" value="MFO7191825.1"/>
    <property type="molecule type" value="Genomic_DNA"/>
</dbReference>
<evidence type="ECO:0008006" key="8">
    <source>
        <dbReference type="Google" id="ProtNLM"/>
    </source>
</evidence>
<organism evidence="6">
    <name type="scientific">Thermocrispum agreste</name>
    <dbReference type="NCBI Taxonomy" id="37925"/>
    <lineage>
        <taxon>Bacteria</taxon>
        <taxon>Bacillati</taxon>
        <taxon>Actinomycetota</taxon>
        <taxon>Actinomycetes</taxon>
        <taxon>Pseudonocardiales</taxon>
        <taxon>Pseudonocardiaceae</taxon>
        <taxon>Thermocrispum</taxon>
    </lineage>
</organism>
<proteinExistence type="predicted"/>
<name>A0A2W4JHE5_9PSEU</name>
<keyword evidence="4" id="KW-1133">Transmembrane helix</keyword>
<reference evidence="5" key="4">
    <citation type="submission" date="2023-08" db="EMBL/GenBank/DDBJ databases">
        <authorList>
            <person name="Guima S.E.S."/>
            <person name="Martins L.F."/>
            <person name="Silva A.M."/>
            <person name="Setubal J.C."/>
        </authorList>
    </citation>
    <scope>NUCLEOTIDE SEQUENCE</scope>
    <source>
        <strain evidence="5">ZC4RG45</strain>
    </source>
</reference>
<dbReference type="GO" id="GO:0016020">
    <property type="term" value="C:membrane"/>
    <property type="evidence" value="ECO:0007669"/>
    <property type="project" value="UniProtKB-SubCell"/>
</dbReference>
<gene>
    <name evidence="5" type="ORF">DIU77_006235</name>
    <name evidence="6" type="ORF">DIU77_07670</name>
</gene>
<evidence type="ECO:0000313" key="7">
    <source>
        <dbReference type="Proteomes" id="UP000249324"/>
    </source>
</evidence>
<dbReference type="AlphaFoldDB" id="A0A2W4JHE5"/>
<keyword evidence="4" id="KW-0812">Transmembrane</keyword>
<feature type="compositionally biased region" description="Low complexity" evidence="3">
    <location>
        <begin position="74"/>
        <end position="87"/>
    </location>
</feature>
<keyword evidence="2 4" id="KW-0472">Membrane</keyword>
<dbReference type="PANTHER" id="PTHR37042">
    <property type="entry name" value="OUTER MEMBRANE PROTEIN RV1973"/>
    <property type="match status" value="1"/>
</dbReference>
<reference evidence="5" key="2">
    <citation type="submission" date="2018-05" db="EMBL/GenBank/DDBJ databases">
        <authorList>
            <person name="Moura L."/>
            <person name="Setubal J.C."/>
        </authorList>
    </citation>
    <scope>NUCLEOTIDE SEQUENCE</scope>
    <source>
        <strain evidence="5">ZC4RG45</strain>
    </source>
</reference>
<evidence type="ECO:0000313" key="6">
    <source>
        <dbReference type="EMBL" id="PZM98554.1"/>
    </source>
</evidence>
<reference evidence="6" key="1">
    <citation type="submission" date="2018-05" db="EMBL/GenBank/DDBJ databases">
        <authorList>
            <person name="Lanie J.A."/>
            <person name="Ng W.-L."/>
            <person name="Kazmierczak K.M."/>
            <person name="Andrzejewski T.M."/>
            <person name="Davidsen T.M."/>
            <person name="Wayne K.J."/>
            <person name="Tettelin H."/>
            <person name="Glass J.I."/>
            <person name="Rusch D."/>
            <person name="Podicherti R."/>
            <person name="Tsui H.-C.T."/>
            <person name="Winkler M.E."/>
        </authorList>
    </citation>
    <scope>NUCLEOTIDE SEQUENCE</scope>
    <source>
        <strain evidence="6">ZC4RG45</strain>
    </source>
</reference>
<dbReference type="STRING" id="1111738.GCA_000427905_03651"/>
<evidence type="ECO:0000313" key="5">
    <source>
        <dbReference type="EMBL" id="MFO7191825.1"/>
    </source>
</evidence>
<feature type="compositionally biased region" description="Basic residues" evidence="3">
    <location>
        <begin position="1"/>
        <end position="25"/>
    </location>
</feature>
<feature type="transmembrane region" description="Helical" evidence="4">
    <location>
        <begin position="157"/>
        <end position="181"/>
    </location>
</feature>
<feature type="compositionally biased region" description="Low complexity" evidence="3">
    <location>
        <begin position="48"/>
        <end position="64"/>
    </location>
</feature>
<accession>A0A2W4JHE5</accession>
<reference evidence="5 7" key="3">
    <citation type="journal article" date="2021" name="BMC Genomics">
        <title>Genome-resolved metagenome and metatranscriptome analyses of thermophilic composting reveal key bacterial players and their metabolic interactions.</title>
        <authorList>
            <person name="Braga L.P.P."/>
            <person name="Pereira R.V."/>
            <person name="Martins L.F."/>
            <person name="Moura L.M.S."/>
            <person name="Sanchez F.B."/>
            <person name="Patane J.S.L."/>
            <person name="da Silva A.M."/>
            <person name="Setubal J.C."/>
        </authorList>
    </citation>
    <scope>NUCLEOTIDE SEQUENCE [LARGE SCALE GENOMIC DNA]</scope>
    <source>
        <strain evidence="5">ZC4RG45</strain>
    </source>
</reference>
<dbReference type="PANTHER" id="PTHR37042:SF4">
    <property type="entry name" value="OUTER MEMBRANE PROTEIN RV1973"/>
    <property type="match status" value="1"/>
</dbReference>
<comment type="subcellular location">
    <subcellularLocation>
        <location evidence="1">Membrane</location>
    </subcellularLocation>
</comment>
<feature type="compositionally biased region" description="Basic and acidic residues" evidence="3">
    <location>
        <begin position="90"/>
        <end position="128"/>
    </location>
</feature>
<sequence length="335" mass="36224">MPTPRRRPSPYPTRRPHVAGRRKPGGGKPSPRPRPAPYSAQLEDLTGTEETAARTTEAVGAEETPTADAKAAGASAEPVEEQAAAEGAEPEARAAEVDDRAAEPAEPEPRRVPRSKSRDTGRLRPTKEEDVDTTAEPASVRPVTARKQRESGSSRRVPFWTAVVAAVVFAAFAGIAAWQYYSAADLIGNKAQIDPITTSQAKKEIDAAVETLFTYDYRDLDGRDDEVNELLASDKLRKQFATLNCAIQKQAPKQKTVSATKVSYSAVTALTDDTARAIVFVENMWERKSAGQTEKSSGSLAVTARLVDDQWKIADLEIHGGDTGEDPEVPQGCRE</sequence>
<dbReference type="EMBL" id="QGUI01000239">
    <property type="protein sequence ID" value="PZM98554.1"/>
    <property type="molecule type" value="Genomic_DNA"/>
</dbReference>
<protein>
    <recommendedName>
        <fullName evidence="8">Mce-associated membrane protein</fullName>
    </recommendedName>
</protein>
<evidence type="ECO:0000256" key="4">
    <source>
        <dbReference type="SAM" id="Phobius"/>
    </source>
</evidence>
<feature type="region of interest" description="Disordered" evidence="3">
    <location>
        <begin position="1"/>
        <end position="152"/>
    </location>
</feature>
<comment type="caution">
    <text evidence="6">The sequence shown here is derived from an EMBL/GenBank/DDBJ whole genome shotgun (WGS) entry which is preliminary data.</text>
</comment>